<dbReference type="Proteomes" id="UP001181693">
    <property type="component" value="Unassembled WGS sequence"/>
</dbReference>
<gene>
    <name evidence="4" type="ORF">GDO54_003293</name>
</gene>
<sequence length="187" mass="20882">MCYTCNAVSSETCRNVEEECPEDCSCMTISEEFGMEGKTFRSISKKCAKKWECNKYIYANVGQDVYVKVYKKCCTGPRCNSGFFEMLANQTQGKGISCPQCYAFNSTDGCTANTSLACMGEDDQCIRFRGSMKLPCGNDIQFSAQGCSSKLSCNSDYRDLIGLKITKKLENKCYVPKIPHQPPKNSY</sequence>
<evidence type="ECO:0000259" key="3">
    <source>
        <dbReference type="Pfam" id="PF00021"/>
    </source>
</evidence>
<evidence type="ECO:0000256" key="1">
    <source>
        <dbReference type="ARBA" id="ARBA00004613"/>
    </source>
</evidence>
<feature type="domain" description="UPAR/Ly6" evidence="3">
    <location>
        <begin position="95"/>
        <end position="165"/>
    </location>
</feature>
<dbReference type="InterPro" id="IPR045860">
    <property type="entry name" value="Snake_toxin-like_sf"/>
</dbReference>
<evidence type="ECO:0000313" key="4">
    <source>
        <dbReference type="EMBL" id="DBA15834.1"/>
    </source>
</evidence>
<evidence type="ECO:0000256" key="2">
    <source>
        <dbReference type="ARBA" id="ARBA00022525"/>
    </source>
</evidence>
<dbReference type="AlphaFoldDB" id="A0AAV2ZN95"/>
<dbReference type="InterPro" id="IPR050918">
    <property type="entry name" value="CNF-like_PLA2_Inhibitor"/>
</dbReference>
<dbReference type="InterPro" id="IPR016054">
    <property type="entry name" value="LY6_UPA_recep-like"/>
</dbReference>
<dbReference type="PANTHER" id="PTHR20914">
    <property type="entry name" value="LY6/PLAUR DOMAIN-CONTAINING PROTEIN 8"/>
    <property type="match status" value="1"/>
</dbReference>
<comment type="caution">
    <text evidence="4">The sequence shown here is derived from an EMBL/GenBank/DDBJ whole genome shotgun (WGS) entry which is preliminary data.</text>
</comment>
<protein>
    <recommendedName>
        <fullName evidence="3">UPAR/Ly6 domain-containing protein</fullName>
    </recommendedName>
</protein>
<dbReference type="EMBL" id="DYDO01000011">
    <property type="protein sequence ID" value="DBA15834.1"/>
    <property type="molecule type" value="Genomic_DNA"/>
</dbReference>
<dbReference type="GO" id="GO:0005576">
    <property type="term" value="C:extracellular region"/>
    <property type="evidence" value="ECO:0007669"/>
    <property type="project" value="UniProtKB-SubCell"/>
</dbReference>
<dbReference type="PANTHER" id="PTHR20914:SF9">
    <property type="entry name" value="COILED, ISOFORM A"/>
    <property type="match status" value="1"/>
</dbReference>
<feature type="domain" description="UPAR/Ly6" evidence="3">
    <location>
        <begin position="1"/>
        <end position="81"/>
    </location>
</feature>
<dbReference type="Pfam" id="PF00021">
    <property type="entry name" value="UPAR_LY6"/>
    <property type="match status" value="2"/>
</dbReference>
<dbReference type="SUPFAM" id="SSF57302">
    <property type="entry name" value="Snake toxin-like"/>
    <property type="match status" value="1"/>
</dbReference>
<keyword evidence="2" id="KW-0964">Secreted</keyword>
<organism evidence="4 5">
    <name type="scientific">Pyxicephalus adspersus</name>
    <name type="common">African bullfrog</name>
    <dbReference type="NCBI Taxonomy" id="30357"/>
    <lineage>
        <taxon>Eukaryota</taxon>
        <taxon>Metazoa</taxon>
        <taxon>Chordata</taxon>
        <taxon>Craniata</taxon>
        <taxon>Vertebrata</taxon>
        <taxon>Euteleostomi</taxon>
        <taxon>Amphibia</taxon>
        <taxon>Batrachia</taxon>
        <taxon>Anura</taxon>
        <taxon>Neobatrachia</taxon>
        <taxon>Ranoidea</taxon>
        <taxon>Pyxicephalidae</taxon>
        <taxon>Pyxicephalinae</taxon>
        <taxon>Pyxicephalus</taxon>
    </lineage>
</organism>
<accession>A0AAV2ZN95</accession>
<evidence type="ECO:0000313" key="5">
    <source>
        <dbReference type="Proteomes" id="UP001181693"/>
    </source>
</evidence>
<reference evidence="4" key="1">
    <citation type="thesis" date="2020" institute="ProQuest LLC" country="789 East Eisenhower Parkway, Ann Arbor, MI, USA">
        <title>Comparative Genomics and Chromosome Evolution.</title>
        <authorList>
            <person name="Mudd A.B."/>
        </authorList>
    </citation>
    <scope>NUCLEOTIDE SEQUENCE</scope>
    <source>
        <strain evidence="4">1538</strain>
        <tissue evidence="4">Blood</tissue>
    </source>
</reference>
<comment type="subcellular location">
    <subcellularLocation>
        <location evidence="1">Secreted</location>
    </subcellularLocation>
</comment>
<keyword evidence="5" id="KW-1185">Reference proteome</keyword>
<name>A0AAV2ZN95_PYXAD</name>
<proteinExistence type="predicted"/>